<feature type="transmembrane region" description="Helical" evidence="6">
    <location>
        <begin position="15"/>
        <end position="38"/>
    </location>
</feature>
<evidence type="ECO:0000256" key="6">
    <source>
        <dbReference type="SAM" id="Phobius"/>
    </source>
</evidence>
<comment type="subcellular location">
    <subcellularLocation>
        <location evidence="1">Membrane</location>
        <topology evidence="1">Multi-pass membrane protein</topology>
    </subcellularLocation>
</comment>
<dbReference type="OMA" id="INCAKMT"/>
<dbReference type="InterPro" id="IPR049326">
    <property type="entry name" value="Rhodopsin_dom_fungi"/>
</dbReference>
<dbReference type="PANTHER" id="PTHR33048">
    <property type="entry name" value="PTH11-LIKE INTEGRAL MEMBRANE PROTEIN (AFU_ORTHOLOGUE AFUA_5G11245)"/>
    <property type="match status" value="1"/>
</dbReference>
<evidence type="ECO:0000313" key="9">
    <source>
        <dbReference type="Proteomes" id="UP000016934"/>
    </source>
</evidence>
<keyword evidence="4 6" id="KW-0472">Membrane</keyword>
<feature type="transmembrane region" description="Helical" evidence="6">
    <location>
        <begin position="173"/>
        <end position="194"/>
    </location>
</feature>
<proteinExistence type="inferred from homology"/>
<keyword evidence="3 6" id="KW-1133">Transmembrane helix</keyword>
<dbReference type="RefSeq" id="XP_007706144.1">
    <property type="nucleotide sequence ID" value="XM_007707954.1"/>
</dbReference>
<dbReference type="EMBL" id="KB445687">
    <property type="protein sequence ID" value="EMD58155.1"/>
    <property type="molecule type" value="Genomic_DNA"/>
</dbReference>
<dbReference type="eggNOG" id="ENOG502SPBN">
    <property type="taxonomic scope" value="Eukaryota"/>
</dbReference>
<name>M2S713_COCSN</name>
<evidence type="ECO:0000256" key="3">
    <source>
        <dbReference type="ARBA" id="ARBA00022989"/>
    </source>
</evidence>
<feature type="transmembrane region" description="Helical" evidence="6">
    <location>
        <begin position="85"/>
        <end position="104"/>
    </location>
</feature>
<dbReference type="GeneID" id="19140421"/>
<dbReference type="OrthoDB" id="5278984at2759"/>
<evidence type="ECO:0000256" key="2">
    <source>
        <dbReference type="ARBA" id="ARBA00022692"/>
    </source>
</evidence>
<evidence type="ECO:0000256" key="5">
    <source>
        <dbReference type="ARBA" id="ARBA00038359"/>
    </source>
</evidence>
<evidence type="ECO:0000256" key="4">
    <source>
        <dbReference type="ARBA" id="ARBA00023136"/>
    </source>
</evidence>
<dbReference type="GO" id="GO:0016020">
    <property type="term" value="C:membrane"/>
    <property type="evidence" value="ECO:0007669"/>
    <property type="project" value="UniProtKB-SubCell"/>
</dbReference>
<dbReference type="Proteomes" id="UP000016934">
    <property type="component" value="Unassembled WGS sequence"/>
</dbReference>
<feature type="non-terminal residue" evidence="8">
    <location>
        <position position="278"/>
    </location>
</feature>
<dbReference type="PANTHER" id="PTHR33048:SF129">
    <property type="entry name" value="INTEGRAL MEMBRANE PROTEIN-RELATED"/>
    <property type="match status" value="1"/>
</dbReference>
<feature type="domain" description="Rhodopsin" evidence="7">
    <location>
        <begin position="34"/>
        <end position="269"/>
    </location>
</feature>
<feature type="transmembrane region" description="Helical" evidence="6">
    <location>
        <begin position="50"/>
        <end position="73"/>
    </location>
</feature>
<dbReference type="InterPro" id="IPR052337">
    <property type="entry name" value="SAT4-like"/>
</dbReference>
<comment type="similarity">
    <text evidence="5">Belongs to the SAT4 family.</text>
</comment>
<accession>M2S713</accession>
<protein>
    <recommendedName>
        <fullName evidence="7">Rhodopsin domain-containing protein</fullName>
    </recommendedName>
</protein>
<feature type="transmembrane region" description="Helical" evidence="6">
    <location>
        <begin position="125"/>
        <end position="146"/>
    </location>
</feature>
<organism evidence="8 9">
    <name type="scientific">Cochliobolus sativus (strain ND90Pr / ATCC 201652)</name>
    <name type="common">Common root rot and spot blotch fungus</name>
    <name type="synonym">Bipolaris sorokiniana</name>
    <dbReference type="NCBI Taxonomy" id="665912"/>
    <lineage>
        <taxon>Eukaryota</taxon>
        <taxon>Fungi</taxon>
        <taxon>Dikarya</taxon>
        <taxon>Ascomycota</taxon>
        <taxon>Pezizomycotina</taxon>
        <taxon>Dothideomycetes</taxon>
        <taxon>Pleosporomycetidae</taxon>
        <taxon>Pleosporales</taxon>
        <taxon>Pleosporineae</taxon>
        <taxon>Pleosporaceae</taxon>
        <taxon>Bipolaris</taxon>
    </lineage>
</organism>
<evidence type="ECO:0000259" key="7">
    <source>
        <dbReference type="Pfam" id="PF20684"/>
    </source>
</evidence>
<keyword evidence="2 6" id="KW-0812">Transmembrane</keyword>
<dbReference type="Pfam" id="PF20684">
    <property type="entry name" value="Fung_rhodopsin"/>
    <property type="match status" value="1"/>
</dbReference>
<reference evidence="9" key="2">
    <citation type="journal article" date="2013" name="PLoS Genet.">
        <title>Comparative genome structure, secondary metabolite, and effector coding capacity across Cochliobolus pathogens.</title>
        <authorList>
            <person name="Condon B.J."/>
            <person name="Leng Y."/>
            <person name="Wu D."/>
            <person name="Bushley K.E."/>
            <person name="Ohm R.A."/>
            <person name="Otillar R."/>
            <person name="Martin J."/>
            <person name="Schackwitz W."/>
            <person name="Grimwood J."/>
            <person name="MohdZainudin N."/>
            <person name="Xue C."/>
            <person name="Wang R."/>
            <person name="Manning V.A."/>
            <person name="Dhillon B."/>
            <person name="Tu Z.J."/>
            <person name="Steffenson B.J."/>
            <person name="Salamov A."/>
            <person name="Sun H."/>
            <person name="Lowry S."/>
            <person name="LaButti K."/>
            <person name="Han J."/>
            <person name="Copeland A."/>
            <person name="Lindquist E."/>
            <person name="Barry K."/>
            <person name="Schmutz J."/>
            <person name="Baker S.E."/>
            <person name="Ciuffetti L.M."/>
            <person name="Grigoriev I.V."/>
            <person name="Zhong S."/>
            <person name="Turgeon B.G."/>
        </authorList>
    </citation>
    <scope>NUCLEOTIDE SEQUENCE [LARGE SCALE GENOMIC DNA]</scope>
    <source>
        <strain evidence="9">ND90Pr / ATCC 201652</strain>
    </source>
</reference>
<dbReference type="KEGG" id="bsc:COCSADRAFT_64590"/>
<evidence type="ECO:0000256" key="1">
    <source>
        <dbReference type="ARBA" id="ARBA00004141"/>
    </source>
</evidence>
<sequence>LVMSNPSAASHSDAATFLIPGGILLGIAILTSVARFYSRYRPEWLLRWDDYVLAFSLLLTIAWFALVVAMYSYGRVIVDPRQASIIGPLAVANGVIWFCAMNMIRISMCLMILRLKDSRRWKWPLWSLIAVQIAMILSATSVNLAYCRPISAAWEANPDAVCLKPWQMKAYAYTYNSFNIASDFTLSLIPLAFIAKMHRPKSEKILIGFLMATGLIASVFGVLRLVILLGSFQDQGMIGMAVRSDLLCGLELMVAIIAASLPCLKAPTQRVLHHFGVL</sequence>
<reference evidence="8 9" key="1">
    <citation type="journal article" date="2012" name="PLoS Pathog.">
        <title>Diverse lifestyles and strategies of plant pathogenesis encoded in the genomes of eighteen Dothideomycetes fungi.</title>
        <authorList>
            <person name="Ohm R.A."/>
            <person name="Feau N."/>
            <person name="Henrissat B."/>
            <person name="Schoch C.L."/>
            <person name="Horwitz B.A."/>
            <person name="Barry K.W."/>
            <person name="Condon B.J."/>
            <person name="Copeland A.C."/>
            <person name="Dhillon B."/>
            <person name="Glaser F."/>
            <person name="Hesse C.N."/>
            <person name="Kosti I."/>
            <person name="LaButti K."/>
            <person name="Lindquist E.A."/>
            <person name="Lucas S."/>
            <person name="Salamov A.A."/>
            <person name="Bradshaw R.E."/>
            <person name="Ciuffetti L."/>
            <person name="Hamelin R.C."/>
            <person name="Kema G.H.J."/>
            <person name="Lawrence C."/>
            <person name="Scott J.A."/>
            <person name="Spatafora J.W."/>
            <person name="Turgeon B.G."/>
            <person name="de Wit P.J.G.M."/>
            <person name="Zhong S."/>
            <person name="Goodwin S.B."/>
            <person name="Grigoriev I.V."/>
        </authorList>
    </citation>
    <scope>NUCLEOTIDE SEQUENCE [LARGE SCALE GENOMIC DNA]</scope>
    <source>
        <strain evidence="9">ND90Pr / ATCC 201652</strain>
    </source>
</reference>
<feature type="non-terminal residue" evidence="8">
    <location>
        <position position="1"/>
    </location>
</feature>
<feature type="transmembrane region" description="Helical" evidence="6">
    <location>
        <begin position="206"/>
        <end position="232"/>
    </location>
</feature>
<keyword evidence="9" id="KW-1185">Reference proteome</keyword>
<feature type="transmembrane region" description="Helical" evidence="6">
    <location>
        <begin position="244"/>
        <end position="264"/>
    </location>
</feature>
<evidence type="ECO:0000313" key="8">
    <source>
        <dbReference type="EMBL" id="EMD58155.1"/>
    </source>
</evidence>
<gene>
    <name evidence="8" type="ORF">COCSADRAFT_64590</name>
</gene>
<dbReference type="AlphaFoldDB" id="M2S713"/>
<dbReference type="HOGENOM" id="CLU_068496_0_0_1"/>